<protein>
    <recommendedName>
        <fullName evidence="2">HTH APSES-type domain-containing protein</fullName>
    </recommendedName>
</protein>
<proteinExistence type="predicted"/>
<sequence length="665" mass="72197">MSGPALSHHSQRENTLASPLQCSPVSQNSPTAGSFGHRASYPSYELHPQSLPYQGESHMYTANSPTLPVSPVQSPNSLQRLQDQNQFCQHPLRLAPIPTLNPAFSFQPPFHNNQLQTPTSAACWSPPAQGSSSGGFPDHEQNSSKKKRKSTKGFPRQHLTANAKFSLKYKNINPSTSSSSLTSSSSGPSRKKPKQSVVVNEDAIHFPVHRNVSSVDIPETTREHLNKMIYPTIETKKYSTSAIDPERTYLTVFEYMVNDHWIIWDYETGFVHLTGIWKAALSVEDSTPPTPSHLKADIVKLLESTPKEYQAYIKRIRGGFLKIQGTWLPFKLCKILARRFCYYIRFALIPIFGPEFPDYCLKPSDRGFGELKLDDLANFEEDALPAPAPAPLASSTSAESVSPARSPNVGAASPQKSQFKNATSSEQQKGGLVKEQVPVMGTFMPPVNKQPNKSAVANDSPSDPSPAAGKSSSDVSYVFAPPRAHHKHSGSTSSDSSSVLSNYPVTPSPTEHTFSDQPPPPPQPDQTAAHFPGKTSYSDLLDIMNASKCLQSLSRESNLAPLNSALSSQSPRVYIHEAENKNHSDDDAATENESDDDNESTIAGIEFKATAASAHAAENRTSGINSILMAAELNKAAPPALVVSKKLSASSAAPRPSMRISDLTA</sequence>
<evidence type="ECO:0000256" key="1">
    <source>
        <dbReference type="SAM" id="MobiDB-lite"/>
    </source>
</evidence>
<keyword evidence="4" id="KW-1185">Reference proteome</keyword>
<feature type="compositionally biased region" description="Low complexity" evidence="1">
    <location>
        <begin position="174"/>
        <end position="188"/>
    </location>
</feature>
<feature type="region of interest" description="Disordered" evidence="1">
    <location>
        <begin position="645"/>
        <end position="665"/>
    </location>
</feature>
<feature type="region of interest" description="Disordered" evidence="1">
    <location>
        <begin position="579"/>
        <end position="598"/>
    </location>
</feature>
<dbReference type="PANTHER" id="PTHR43828">
    <property type="entry name" value="ASPARAGINASE"/>
    <property type="match status" value="1"/>
</dbReference>
<feature type="compositionally biased region" description="Low complexity" evidence="1">
    <location>
        <begin position="490"/>
        <end position="501"/>
    </location>
</feature>
<dbReference type="RefSeq" id="XP_066827085.1">
    <property type="nucleotide sequence ID" value="XM_066971361.1"/>
</dbReference>
<dbReference type="Proteomes" id="UP001497383">
    <property type="component" value="Chromosome 1"/>
</dbReference>
<feature type="region of interest" description="Disordered" evidence="1">
    <location>
        <begin position="387"/>
        <end position="534"/>
    </location>
</feature>
<accession>A0ABP0ZCL7</accession>
<feature type="compositionally biased region" description="Polar residues" evidence="1">
    <location>
        <begin position="60"/>
        <end position="77"/>
    </location>
</feature>
<name>A0ABP0ZCL7_9ASCO</name>
<feature type="region of interest" description="Disordered" evidence="1">
    <location>
        <begin position="58"/>
        <end position="77"/>
    </location>
</feature>
<feature type="compositionally biased region" description="Polar residues" evidence="1">
    <location>
        <begin position="503"/>
        <end position="512"/>
    </location>
</feature>
<evidence type="ECO:0000313" key="3">
    <source>
        <dbReference type="EMBL" id="CAK9435420.1"/>
    </source>
</evidence>
<feature type="region of interest" description="Disordered" evidence="1">
    <location>
        <begin position="1"/>
        <end position="40"/>
    </location>
</feature>
<feature type="domain" description="HTH APSES-type" evidence="2">
    <location>
        <begin position="239"/>
        <end position="363"/>
    </location>
</feature>
<evidence type="ECO:0000313" key="4">
    <source>
        <dbReference type="Proteomes" id="UP001497383"/>
    </source>
</evidence>
<dbReference type="PANTHER" id="PTHR43828:SF5">
    <property type="entry name" value="TRANSCRIPTIONAL REPRESSOR XBP1"/>
    <property type="match status" value="1"/>
</dbReference>
<gene>
    <name evidence="3" type="ORF">LODBEIA_P01470</name>
</gene>
<evidence type="ECO:0000259" key="2">
    <source>
        <dbReference type="PROSITE" id="PS51299"/>
    </source>
</evidence>
<feature type="compositionally biased region" description="Polar residues" evidence="1">
    <location>
        <begin position="449"/>
        <end position="462"/>
    </location>
</feature>
<dbReference type="EMBL" id="OZ022405">
    <property type="protein sequence ID" value="CAK9435420.1"/>
    <property type="molecule type" value="Genomic_DNA"/>
</dbReference>
<feature type="compositionally biased region" description="Polar residues" evidence="1">
    <location>
        <begin position="110"/>
        <end position="122"/>
    </location>
</feature>
<feature type="region of interest" description="Disordered" evidence="1">
    <location>
        <begin position="171"/>
        <end position="197"/>
    </location>
</feature>
<dbReference type="PROSITE" id="PS51299">
    <property type="entry name" value="HTH_APSES"/>
    <property type="match status" value="1"/>
</dbReference>
<dbReference type="SUPFAM" id="SSF54616">
    <property type="entry name" value="DNA-binding domain of Mlu1-box binding protein MBP1"/>
    <property type="match status" value="1"/>
</dbReference>
<feature type="compositionally biased region" description="Low complexity" evidence="1">
    <location>
        <begin position="391"/>
        <end position="400"/>
    </location>
</feature>
<feature type="compositionally biased region" description="Acidic residues" evidence="1">
    <location>
        <begin position="587"/>
        <end position="598"/>
    </location>
</feature>
<feature type="compositionally biased region" description="Polar residues" evidence="1">
    <location>
        <begin position="414"/>
        <end position="428"/>
    </location>
</feature>
<dbReference type="InterPro" id="IPR051642">
    <property type="entry name" value="SWI6-like"/>
</dbReference>
<feature type="compositionally biased region" description="Polar residues" evidence="1">
    <location>
        <begin position="13"/>
        <end position="32"/>
    </location>
</feature>
<feature type="region of interest" description="Disordered" evidence="1">
    <location>
        <begin position="105"/>
        <end position="157"/>
    </location>
</feature>
<organism evidence="3 4">
    <name type="scientific">Lodderomyces beijingensis</name>
    <dbReference type="NCBI Taxonomy" id="1775926"/>
    <lineage>
        <taxon>Eukaryota</taxon>
        <taxon>Fungi</taxon>
        <taxon>Dikarya</taxon>
        <taxon>Ascomycota</taxon>
        <taxon>Saccharomycotina</taxon>
        <taxon>Pichiomycetes</taxon>
        <taxon>Debaryomycetaceae</taxon>
        <taxon>Candida/Lodderomyces clade</taxon>
        <taxon>Lodderomyces</taxon>
    </lineage>
</organism>
<dbReference type="Gene3D" id="3.10.260.10">
    <property type="entry name" value="Transcription regulator HTH, APSES-type DNA-binding domain"/>
    <property type="match status" value="1"/>
</dbReference>
<dbReference type="GeneID" id="92205343"/>
<dbReference type="InterPro" id="IPR003163">
    <property type="entry name" value="Tscrpt_reg_HTH_APSES-type"/>
</dbReference>
<dbReference type="InterPro" id="IPR036887">
    <property type="entry name" value="HTH_APSES_sf"/>
</dbReference>
<reference evidence="3 4" key="1">
    <citation type="submission" date="2024-03" db="EMBL/GenBank/DDBJ databases">
        <authorList>
            <person name="Brejova B."/>
        </authorList>
    </citation>
    <scope>NUCLEOTIDE SEQUENCE [LARGE SCALE GENOMIC DNA]</scope>
    <source>
        <strain evidence="3 4">CBS 14171</strain>
    </source>
</reference>